<evidence type="ECO:0000313" key="2">
    <source>
        <dbReference type="Ensembl" id="ENSHHUP00000022889.1"/>
    </source>
</evidence>
<dbReference type="AlphaFoldDB" id="A0A4W5LAR6"/>
<dbReference type="Proteomes" id="UP000314982">
    <property type="component" value="Unassembled WGS sequence"/>
</dbReference>
<dbReference type="GO" id="GO:0000981">
    <property type="term" value="F:DNA-binding transcription factor activity, RNA polymerase II-specific"/>
    <property type="evidence" value="ECO:0007669"/>
    <property type="project" value="TreeGrafter"/>
</dbReference>
<dbReference type="InterPro" id="IPR057321">
    <property type="entry name" value="RFX1-4/6/8-like_BCD"/>
</dbReference>
<reference evidence="3" key="1">
    <citation type="submission" date="2018-06" db="EMBL/GenBank/DDBJ databases">
        <title>Genome assembly of Danube salmon.</title>
        <authorList>
            <person name="Macqueen D.J."/>
            <person name="Gundappa M.K."/>
        </authorList>
    </citation>
    <scope>NUCLEOTIDE SEQUENCE [LARGE SCALE GENOMIC DNA]</scope>
</reference>
<dbReference type="Ensembl" id="ENSHHUT00000023752.1">
    <property type="protein sequence ID" value="ENSHHUP00000022889.1"/>
    <property type="gene ID" value="ENSHHUG00000014341.1"/>
</dbReference>
<dbReference type="PANTHER" id="PTHR12619">
    <property type="entry name" value="RFX TRANSCRIPTION FACTOR FAMILY"/>
    <property type="match status" value="1"/>
</dbReference>
<name>A0A4W5LAR6_9TELE</name>
<dbReference type="STRING" id="62062.ENSHHUP00000022889"/>
<feature type="domain" description="RFX1-4/6/8-like BCD" evidence="1">
    <location>
        <begin position="13"/>
        <end position="103"/>
    </location>
</feature>
<accession>A0A4W5LAR6</accession>
<keyword evidence="3" id="KW-1185">Reference proteome</keyword>
<dbReference type="InterPro" id="IPR039779">
    <property type="entry name" value="RFX-like"/>
</dbReference>
<dbReference type="GO" id="GO:0000978">
    <property type="term" value="F:RNA polymerase II cis-regulatory region sequence-specific DNA binding"/>
    <property type="evidence" value="ECO:0007669"/>
    <property type="project" value="TreeGrafter"/>
</dbReference>
<reference evidence="2" key="3">
    <citation type="submission" date="2025-09" db="UniProtKB">
        <authorList>
            <consortium name="Ensembl"/>
        </authorList>
    </citation>
    <scope>IDENTIFICATION</scope>
</reference>
<reference evidence="2" key="2">
    <citation type="submission" date="2025-08" db="UniProtKB">
        <authorList>
            <consortium name="Ensembl"/>
        </authorList>
    </citation>
    <scope>IDENTIFICATION</scope>
</reference>
<organism evidence="2 3">
    <name type="scientific">Hucho hucho</name>
    <name type="common">huchen</name>
    <dbReference type="NCBI Taxonomy" id="62062"/>
    <lineage>
        <taxon>Eukaryota</taxon>
        <taxon>Metazoa</taxon>
        <taxon>Chordata</taxon>
        <taxon>Craniata</taxon>
        <taxon>Vertebrata</taxon>
        <taxon>Euteleostomi</taxon>
        <taxon>Actinopterygii</taxon>
        <taxon>Neopterygii</taxon>
        <taxon>Teleostei</taxon>
        <taxon>Protacanthopterygii</taxon>
        <taxon>Salmoniformes</taxon>
        <taxon>Salmonidae</taxon>
        <taxon>Salmoninae</taxon>
        <taxon>Hucho</taxon>
    </lineage>
</organism>
<dbReference type="GeneTree" id="ENSGT01050000244879"/>
<proteinExistence type="predicted"/>
<dbReference type="PANTHER" id="PTHR12619:SF23">
    <property type="entry name" value="MHC CLASS II REGULATORY FACTOR RFX1"/>
    <property type="match status" value="1"/>
</dbReference>
<dbReference type="Pfam" id="PF25340">
    <property type="entry name" value="BCD_RFX"/>
    <property type="match status" value="1"/>
</dbReference>
<evidence type="ECO:0000259" key="1">
    <source>
        <dbReference type="Pfam" id="PF25340"/>
    </source>
</evidence>
<protein>
    <recommendedName>
        <fullName evidence="1">RFX1-4/6/8-like BCD domain-containing protein</fullName>
    </recommendedName>
</protein>
<evidence type="ECO:0000313" key="3">
    <source>
        <dbReference type="Proteomes" id="UP000314982"/>
    </source>
</evidence>
<sequence>STSRASSCCIGNTAILDVTINLQFTLVETLWKTFWRFEESQSGDTGTLAVHDESEKRLPKDCLVILCKYDPVLRWSRDCDNTLYQGLVEVLIPDVLRPIPSEL</sequence>